<evidence type="ECO:0000256" key="1">
    <source>
        <dbReference type="SAM" id="MobiDB-lite"/>
    </source>
</evidence>
<dbReference type="PANTHER" id="PTHR33164">
    <property type="entry name" value="TRANSCRIPTIONAL REGULATOR, MARR FAMILY"/>
    <property type="match status" value="1"/>
</dbReference>
<dbReference type="Gene3D" id="1.10.10.10">
    <property type="entry name" value="Winged helix-like DNA-binding domain superfamily/Winged helix DNA-binding domain"/>
    <property type="match status" value="1"/>
</dbReference>
<dbReference type="InterPro" id="IPR000835">
    <property type="entry name" value="HTH_MarR-typ"/>
</dbReference>
<dbReference type="InterPro" id="IPR039422">
    <property type="entry name" value="MarR/SlyA-like"/>
</dbReference>
<dbReference type="PANTHER" id="PTHR33164:SF57">
    <property type="entry name" value="MARR-FAMILY TRANSCRIPTIONAL REGULATOR"/>
    <property type="match status" value="1"/>
</dbReference>
<dbReference type="Pfam" id="PF01047">
    <property type="entry name" value="MarR"/>
    <property type="match status" value="1"/>
</dbReference>
<name>A0A2W5IDN8_9ACTN</name>
<dbReference type="EMBL" id="QFOZ01000004">
    <property type="protein sequence ID" value="PZP89077.1"/>
    <property type="molecule type" value="Genomic_DNA"/>
</dbReference>
<feature type="compositionally biased region" description="Polar residues" evidence="1">
    <location>
        <begin position="13"/>
        <end position="28"/>
    </location>
</feature>
<organism evidence="3 4">
    <name type="scientific">Lawsonella clevelandensis</name>
    <dbReference type="NCBI Taxonomy" id="1528099"/>
    <lineage>
        <taxon>Bacteria</taxon>
        <taxon>Bacillati</taxon>
        <taxon>Actinomycetota</taxon>
        <taxon>Actinomycetes</taxon>
        <taxon>Mycobacteriales</taxon>
        <taxon>Lawsonellaceae</taxon>
        <taxon>Lawsonella</taxon>
    </lineage>
</organism>
<proteinExistence type="predicted"/>
<comment type="caution">
    <text evidence="3">The sequence shown here is derived from an EMBL/GenBank/DDBJ whole genome shotgun (WGS) entry which is preliminary data.</text>
</comment>
<evidence type="ECO:0000313" key="4">
    <source>
        <dbReference type="Proteomes" id="UP000248606"/>
    </source>
</evidence>
<evidence type="ECO:0000313" key="3">
    <source>
        <dbReference type="EMBL" id="PZP89077.1"/>
    </source>
</evidence>
<protein>
    <recommendedName>
        <fullName evidence="2">HTH marR-type domain-containing protein</fullName>
    </recommendedName>
</protein>
<dbReference type="PROSITE" id="PS50995">
    <property type="entry name" value="HTH_MARR_2"/>
    <property type="match status" value="1"/>
</dbReference>
<dbReference type="GO" id="GO:0006950">
    <property type="term" value="P:response to stress"/>
    <property type="evidence" value="ECO:0007669"/>
    <property type="project" value="TreeGrafter"/>
</dbReference>
<reference evidence="3 4" key="1">
    <citation type="submission" date="2017-08" db="EMBL/GenBank/DDBJ databases">
        <title>Infants hospitalized years apart are colonized by the same room-sourced microbial strains.</title>
        <authorList>
            <person name="Brooks B."/>
            <person name="Olm M.R."/>
            <person name="Firek B.A."/>
            <person name="Baker R."/>
            <person name="Thomas B.C."/>
            <person name="Morowitz M.J."/>
            <person name="Banfield J.F."/>
        </authorList>
    </citation>
    <scope>NUCLEOTIDE SEQUENCE [LARGE SCALE GENOMIC DNA]</scope>
    <source>
        <strain evidence="3">S2_006_000_R1_57</strain>
    </source>
</reference>
<dbReference type="AlphaFoldDB" id="A0A2W5IDN8"/>
<dbReference type="RefSeq" id="WP_290598525.1">
    <property type="nucleotide sequence ID" value="NZ_CAKZIO010000004.1"/>
</dbReference>
<dbReference type="SUPFAM" id="SSF46785">
    <property type="entry name" value="Winged helix' DNA-binding domain"/>
    <property type="match status" value="1"/>
</dbReference>
<dbReference type="SMART" id="SM00347">
    <property type="entry name" value="HTH_MARR"/>
    <property type="match status" value="1"/>
</dbReference>
<dbReference type="InterPro" id="IPR036388">
    <property type="entry name" value="WH-like_DNA-bd_sf"/>
</dbReference>
<accession>A0A2W5IDN8</accession>
<dbReference type="GO" id="GO:0003700">
    <property type="term" value="F:DNA-binding transcription factor activity"/>
    <property type="evidence" value="ECO:0007669"/>
    <property type="project" value="InterPro"/>
</dbReference>
<sequence length="216" mass="23725">MSETPEIPEKTDIPTTSDIPTRSDTVETSDAVEITDTLENRESITTLVAEIARLTRTYRRIAIAISTSSGLGCTEFGILWHLKQQEDSAASTAVSTAAEPHTSTGGIRINDIATILHLSQSVISRQVAGLEERGLTSRTPDPQDARATLITLSDKGRNTLADVMKQHSIFTKEALKEWSDNDIEHAAHLLERLSIDMRDKLLHQPTLRADEGGKEQ</sequence>
<gene>
    <name evidence="3" type="ORF">DI579_04050</name>
</gene>
<dbReference type="PRINTS" id="PR00598">
    <property type="entry name" value="HTHMARR"/>
</dbReference>
<feature type="region of interest" description="Disordered" evidence="1">
    <location>
        <begin position="1"/>
        <end position="28"/>
    </location>
</feature>
<evidence type="ECO:0000259" key="2">
    <source>
        <dbReference type="PROSITE" id="PS50995"/>
    </source>
</evidence>
<feature type="domain" description="HTH marR-type" evidence="2">
    <location>
        <begin position="44"/>
        <end position="195"/>
    </location>
</feature>
<dbReference type="Proteomes" id="UP000248606">
    <property type="component" value="Unassembled WGS sequence"/>
</dbReference>
<dbReference type="InterPro" id="IPR036390">
    <property type="entry name" value="WH_DNA-bd_sf"/>
</dbReference>